<dbReference type="OrthoDB" id="9799862at2"/>
<keyword evidence="1" id="KW-0969">Cilium</keyword>
<keyword evidence="1" id="KW-0282">Flagellum</keyword>
<proteinExistence type="predicted"/>
<dbReference type="PANTHER" id="PTHR39185">
    <property type="entry name" value="SWARMING MOTILITY PROTEIN SWRD"/>
    <property type="match status" value="1"/>
</dbReference>
<dbReference type="PANTHER" id="PTHR39185:SF1">
    <property type="entry name" value="SWARMING MOTILITY PROTEIN SWRD"/>
    <property type="match status" value="1"/>
</dbReference>
<evidence type="ECO:0000313" key="2">
    <source>
        <dbReference type="Proteomes" id="UP000198356"/>
    </source>
</evidence>
<organism evidence="1 2">
    <name type="scientific">Granulicella rosea</name>
    <dbReference type="NCBI Taxonomy" id="474952"/>
    <lineage>
        <taxon>Bacteria</taxon>
        <taxon>Pseudomonadati</taxon>
        <taxon>Acidobacteriota</taxon>
        <taxon>Terriglobia</taxon>
        <taxon>Terriglobales</taxon>
        <taxon>Acidobacteriaceae</taxon>
        <taxon>Granulicella</taxon>
    </lineage>
</organism>
<keyword evidence="2" id="KW-1185">Reference proteome</keyword>
<dbReference type="Proteomes" id="UP000198356">
    <property type="component" value="Unassembled WGS sequence"/>
</dbReference>
<accession>A0A239ISL8</accession>
<protein>
    <submittedName>
        <fullName evidence="1">Flagellar protein FlbD</fullName>
    </submittedName>
</protein>
<name>A0A239ISL8_9BACT</name>
<reference evidence="1 2" key="1">
    <citation type="submission" date="2017-06" db="EMBL/GenBank/DDBJ databases">
        <authorList>
            <person name="Kim H.J."/>
            <person name="Triplett B.A."/>
        </authorList>
    </citation>
    <scope>NUCLEOTIDE SEQUENCE [LARGE SCALE GENOMIC DNA]</scope>
    <source>
        <strain evidence="1 2">DSM 18704</strain>
    </source>
</reference>
<sequence>MIELTRLNGHRLVVNCDLIKFAEATPDTTLTLVTGEKLIVLESCETLEELILNYHSSILSQAWRYPSRGAVSALEAVRATSE</sequence>
<evidence type="ECO:0000313" key="1">
    <source>
        <dbReference type="EMBL" id="SNS96382.1"/>
    </source>
</evidence>
<keyword evidence="1" id="KW-0966">Cell projection</keyword>
<gene>
    <name evidence="1" type="ORF">SAMN05421770_103249</name>
</gene>
<dbReference type="EMBL" id="FZOU01000003">
    <property type="protein sequence ID" value="SNS96382.1"/>
    <property type="molecule type" value="Genomic_DNA"/>
</dbReference>
<dbReference type="RefSeq" id="WP_089408365.1">
    <property type="nucleotide sequence ID" value="NZ_FZOU01000003.1"/>
</dbReference>
<dbReference type="Pfam" id="PF06289">
    <property type="entry name" value="FlbD"/>
    <property type="match status" value="1"/>
</dbReference>
<dbReference type="AlphaFoldDB" id="A0A239ISL8"/>
<dbReference type="InterPro" id="IPR009384">
    <property type="entry name" value="SwrD-like"/>
</dbReference>